<dbReference type="GO" id="GO:0098552">
    <property type="term" value="C:side of membrane"/>
    <property type="evidence" value="ECO:0007669"/>
    <property type="project" value="UniProtKB-KW"/>
</dbReference>
<name>M4SWM1_9TRYP</name>
<dbReference type="GO" id="GO:0005886">
    <property type="term" value="C:plasma membrane"/>
    <property type="evidence" value="ECO:0007669"/>
    <property type="project" value="UniProtKB-SubCell"/>
</dbReference>
<evidence type="ECO:0000256" key="2">
    <source>
        <dbReference type="ARBA" id="ARBA00004609"/>
    </source>
</evidence>
<feature type="non-terminal residue" evidence="11">
    <location>
        <position position="1"/>
    </location>
</feature>
<evidence type="ECO:0000256" key="6">
    <source>
        <dbReference type="ARBA" id="ARBA00023180"/>
    </source>
</evidence>
<organism evidence="11">
    <name type="scientific">Trypanosoma brucei</name>
    <dbReference type="NCBI Taxonomy" id="5691"/>
    <lineage>
        <taxon>Eukaryota</taxon>
        <taxon>Discoba</taxon>
        <taxon>Euglenozoa</taxon>
        <taxon>Kinetoplastea</taxon>
        <taxon>Metakinetoplastina</taxon>
        <taxon>Trypanosomatida</taxon>
        <taxon>Trypanosomatidae</taxon>
        <taxon>Trypanosoma</taxon>
    </lineage>
</organism>
<feature type="compositionally biased region" description="Basic and acidic residues" evidence="9">
    <location>
        <begin position="182"/>
        <end position="222"/>
    </location>
</feature>
<keyword evidence="5" id="KW-0472">Membrane</keyword>
<dbReference type="SUPFAM" id="SSF58087">
    <property type="entry name" value="Variant surface glycoprotein (N-terminal domain)"/>
    <property type="match status" value="1"/>
</dbReference>
<dbReference type="EMBL" id="KC612240">
    <property type="protein sequence ID" value="AGH59671.1"/>
    <property type="molecule type" value="Genomic_DNA"/>
</dbReference>
<dbReference type="Pfam" id="PF10659">
    <property type="entry name" value="Trypan_glycop_C"/>
    <property type="match status" value="1"/>
</dbReference>
<sequence>LADLQAASGAHDFLKGAFSAHLATKQQLIKYTFKNSDELAADPEYQAEFAQTEYKVNLANIPQGTDIVTKIKAALGPADQMKAKYTEKLSDVKIPNPNPEIKEQTNLAAITNIADLTTVLEMLKSSNNAAKATKIKKLEEELKKAQGATKVTTKTMEEVCKEIKEKVPCNENLNCKYNDEKKEDPKCELSDKGKQKAEKEANQETGEKDGKTDCSTHQDQKSCEAVNTAGKPATCGWRTEKDNEDEKDKVKCRNGSFLATKKFALRMAALIGSLEY</sequence>
<reference evidence="11" key="1">
    <citation type="submission" date="2013-02" db="EMBL/GenBank/DDBJ databases">
        <authorList>
            <person name="Cross G.A.M."/>
            <person name="Kim H.-S."/>
            <person name="Wickstead B."/>
        </authorList>
    </citation>
    <scope>NUCLEOTIDE SEQUENCE</scope>
    <source>
        <strain evidence="11">Lister 427</strain>
    </source>
</reference>
<keyword evidence="8" id="KW-0175">Coiled coil</keyword>
<feature type="domain" description="Trypanosome variant surface glycoprotein C-terminal" evidence="10">
    <location>
        <begin position="160"/>
        <end position="271"/>
    </location>
</feature>
<dbReference type="VEuPathDB" id="TriTrypDB:Tb427_000380700"/>
<evidence type="ECO:0000259" key="10">
    <source>
        <dbReference type="Pfam" id="PF10659"/>
    </source>
</evidence>
<proteinExistence type="predicted"/>
<evidence type="ECO:0000313" key="11">
    <source>
        <dbReference type="EMBL" id="AGH59671.1"/>
    </source>
</evidence>
<comment type="function">
    <text evidence="1">VSG forms a coat on the surface of the parasite. The trypanosome evades the immune response of the host by expressing a series of antigenically distinct VSGs from an estimated 1000 VSG genes.</text>
</comment>
<feature type="compositionally biased region" description="Basic and acidic residues" evidence="9">
    <location>
        <begin position="238"/>
        <end position="248"/>
    </location>
</feature>
<reference evidence="11" key="2">
    <citation type="journal article" date="2014" name="Mol. Biochem. Parasitol.">
        <title>Capturing the variant surface glycoprotein repertoire (the VSGnome) of Trypanosoma brucei Lister 427.</title>
        <authorList>
            <person name="Cross G.A."/>
            <person name="Kim H.S."/>
            <person name="Wickstead B."/>
        </authorList>
    </citation>
    <scope>NUCLEOTIDE SEQUENCE</scope>
    <source>
        <strain evidence="11">Lister 427</strain>
    </source>
</reference>
<evidence type="ECO:0000256" key="5">
    <source>
        <dbReference type="ARBA" id="ARBA00023136"/>
    </source>
</evidence>
<dbReference type="InterPro" id="IPR019609">
    <property type="entry name" value="Variant_surf_glycoprt_trypan_C"/>
</dbReference>
<feature type="region of interest" description="Disordered" evidence="9">
    <location>
        <begin position="182"/>
        <end position="248"/>
    </location>
</feature>
<evidence type="ECO:0000256" key="4">
    <source>
        <dbReference type="ARBA" id="ARBA00022622"/>
    </source>
</evidence>
<evidence type="ECO:0000256" key="7">
    <source>
        <dbReference type="ARBA" id="ARBA00023288"/>
    </source>
</evidence>
<evidence type="ECO:0000256" key="3">
    <source>
        <dbReference type="ARBA" id="ARBA00022475"/>
    </source>
</evidence>
<feature type="coiled-coil region" evidence="8">
    <location>
        <begin position="128"/>
        <end position="155"/>
    </location>
</feature>
<protein>
    <submittedName>
        <fullName evidence="11">Variant surface glycoprotein 3648</fullName>
    </submittedName>
</protein>
<accession>M4SWM1</accession>
<keyword evidence="6" id="KW-0325">Glycoprotein</keyword>
<dbReference type="AlphaFoldDB" id="M4SWM1"/>
<keyword evidence="3" id="KW-1003">Cell membrane</keyword>
<evidence type="ECO:0000256" key="1">
    <source>
        <dbReference type="ARBA" id="ARBA00002523"/>
    </source>
</evidence>
<keyword evidence="4" id="KW-0336">GPI-anchor</keyword>
<comment type="subcellular location">
    <subcellularLocation>
        <location evidence="2">Cell membrane</location>
        <topology evidence="2">Lipid-anchor</topology>
        <topology evidence="2">GPI-anchor</topology>
    </subcellularLocation>
</comment>
<evidence type="ECO:0000256" key="9">
    <source>
        <dbReference type="SAM" id="MobiDB-lite"/>
    </source>
</evidence>
<keyword evidence="7" id="KW-0449">Lipoprotein</keyword>
<evidence type="ECO:0000256" key="8">
    <source>
        <dbReference type="SAM" id="Coils"/>
    </source>
</evidence>